<reference evidence="1 2" key="1">
    <citation type="journal article" date="2010" name="BMC Genomics">
        <title>Comparative genomics and proteomics of Helicobacter mustelae, an ulcerogenic and carcinogenic gastric pathogen.</title>
        <authorList>
            <person name="O'Toole P.W."/>
            <person name="Snelling W.J."/>
            <person name="Canchaya C."/>
            <person name="Forde B.M."/>
            <person name="Hardie K.R."/>
            <person name="Josenhans C."/>
            <person name="Graham R.L.J."/>
            <person name="McMullan G."/>
            <person name="Parkhill J."/>
            <person name="Belda E."/>
            <person name="Bentley S.D."/>
        </authorList>
    </citation>
    <scope>NUCLEOTIDE SEQUENCE [LARGE SCALE GENOMIC DNA]</scope>
    <source>
        <strain evidence="2">ATCC 43772 / LMG 18044 / NCTC 12198 / 12198</strain>
    </source>
</reference>
<gene>
    <name evidence="1" type="ordered locus">HMU09590</name>
</gene>
<dbReference type="EMBL" id="FN555004">
    <property type="protein sequence ID" value="CBG40216.1"/>
    <property type="molecule type" value="Genomic_DNA"/>
</dbReference>
<dbReference type="STRING" id="679897.HMU09590"/>
<dbReference type="KEGG" id="hms:HMU09590"/>
<name>D3UI93_HELM1</name>
<organism evidence="1 2">
    <name type="scientific">Helicobacter mustelae (strain ATCC 43772 / CCUG 25715 / CIP 103759 / LMG 18044 / NCTC 12198 / R85-136P)</name>
    <name type="common">Campylobacter mustelae</name>
    <dbReference type="NCBI Taxonomy" id="679897"/>
    <lineage>
        <taxon>Bacteria</taxon>
        <taxon>Pseudomonadati</taxon>
        <taxon>Campylobacterota</taxon>
        <taxon>Epsilonproteobacteria</taxon>
        <taxon>Campylobacterales</taxon>
        <taxon>Helicobacteraceae</taxon>
        <taxon>Helicobacter</taxon>
    </lineage>
</organism>
<evidence type="ECO:0000313" key="1">
    <source>
        <dbReference type="EMBL" id="CBG40216.1"/>
    </source>
</evidence>
<dbReference type="HOGENOM" id="CLU_2633220_0_0_7"/>
<sequence>MIFGTSFLRDFVGFFVGVPLPNSLASLCKNLYALIFVLFKNLTPLYVARESLHPCQKSLYKTSQKQAPLQGFGHLKI</sequence>
<keyword evidence="2" id="KW-1185">Reference proteome</keyword>
<evidence type="ECO:0000313" key="2">
    <source>
        <dbReference type="Proteomes" id="UP000001522"/>
    </source>
</evidence>
<dbReference type="AlphaFoldDB" id="D3UI93"/>
<proteinExistence type="predicted"/>
<protein>
    <submittedName>
        <fullName evidence="1">Uncharacterized protein</fullName>
    </submittedName>
</protein>
<accession>D3UI93</accession>
<dbReference type="Proteomes" id="UP000001522">
    <property type="component" value="Chromosome"/>
</dbReference>